<protein>
    <submittedName>
        <fullName evidence="2">Lipoprotein</fullName>
    </submittedName>
</protein>
<keyword evidence="2" id="KW-0449">Lipoprotein</keyword>
<feature type="compositionally biased region" description="Polar residues" evidence="1">
    <location>
        <begin position="81"/>
        <end position="91"/>
    </location>
</feature>
<dbReference type="Gene3D" id="2.40.128.640">
    <property type="match status" value="1"/>
</dbReference>
<dbReference type="Proteomes" id="UP000076825">
    <property type="component" value="Chromosome 1"/>
</dbReference>
<proteinExistence type="predicted"/>
<accession>A0A157QFI9</accession>
<dbReference type="GeneID" id="56587803"/>
<feature type="region of interest" description="Disordered" evidence="1">
    <location>
        <begin position="35"/>
        <end position="61"/>
    </location>
</feature>
<reference evidence="2 3" key="1">
    <citation type="submission" date="2016-04" db="EMBL/GenBank/DDBJ databases">
        <authorList>
            <consortium name="Pathogen Informatics"/>
        </authorList>
    </citation>
    <scope>NUCLEOTIDE SEQUENCE [LARGE SCALE GENOMIC DNA]</scope>
    <source>
        <strain evidence="2 3">H044680328</strain>
    </source>
</reference>
<dbReference type="eggNOG" id="COG3015">
    <property type="taxonomic scope" value="Bacteria"/>
</dbReference>
<dbReference type="RefSeq" id="WP_025515425.1">
    <property type="nucleotide sequence ID" value="NZ_CP016340.1"/>
</dbReference>
<gene>
    <name evidence="2" type="ORF">SAMEA3906487_00791</name>
</gene>
<keyword evidence="3" id="KW-1185">Reference proteome</keyword>
<evidence type="ECO:0000256" key="1">
    <source>
        <dbReference type="SAM" id="MobiDB-lite"/>
    </source>
</evidence>
<evidence type="ECO:0000313" key="2">
    <source>
        <dbReference type="EMBL" id="SAI67553.1"/>
    </source>
</evidence>
<dbReference type="EMBL" id="LT546645">
    <property type="protein sequence ID" value="SAI67553.1"/>
    <property type="molecule type" value="Genomic_DNA"/>
</dbReference>
<name>A0A157QFI9_9BORD</name>
<dbReference type="STRING" id="123899.SAMEA3906487_00791"/>
<organism evidence="2 3">
    <name type="scientific">Bordetella trematum</name>
    <dbReference type="NCBI Taxonomy" id="123899"/>
    <lineage>
        <taxon>Bacteria</taxon>
        <taxon>Pseudomonadati</taxon>
        <taxon>Pseudomonadota</taxon>
        <taxon>Betaproteobacteria</taxon>
        <taxon>Burkholderiales</taxon>
        <taxon>Alcaligenaceae</taxon>
        <taxon>Bordetella</taxon>
    </lineage>
</organism>
<dbReference type="OrthoDB" id="8688958at2"/>
<dbReference type="PATRIC" id="fig|123899.6.peg.765"/>
<sequence length="243" mass="25986">MPAPVFAPRLRPALLTGTVVTALFMAGCAQQRSEGYYNPPGESTLTDAQSQAQGAGHRSVLHAPSQVQIALKPRQPGGSAAVSSPTSTNNEGVAPPEAGATVADPAPTPPPGPKALIPQAQTFQGTLPCLTPELNCDAQRITLTLAPNAQWRARIAYLDGHPKADTPTYEQGCWDVLPERPPRVLLLDRQGNLRADLAMPQNNTLRVRSVNGRTPNLNYTLTRQPDLDPIAELKDSPDLRCSR</sequence>
<feature type="region of interest" description="Disordered" evidence="1">
    <location>
        <begin position="74"/>
        <end position="116"/>
    </location>
</feature>
<dbReference type="KEGG" id="btrm:SAMEA390648700791"/>
<evidence type="ECO:0000313" key="3">
    <source>
        <dbReference type="Proteomes" id="UP000076825"/>
    </source>
</evidence>
<dbReference type="AlphaFoldDB" id="A0A157QFI9"/>
<feature type="compositionally biased region" description="Polar residues" evidence="1">
    <location>
        <begin position="41"/>
        <end position="53"/>
    </location>
</feature>